<sequence>MEHPPSLARSPAASVLPEAAHNETIPGKGPHIKHVPLESISKLAPYSALILCIIFVIYFLFRFYILERFLLRKVYGKTYTRMDETTRRGFVNHHIAGGTKVAILILAAYPFIYVVFMTGTLHSRFAVSKHVTMGDILIIAAQALAAMYVFELFYRPKISPVSVGHHIGAIMIGQSAIAISLNLSKEKDATIEFLLCLVWGAFDIISEFLPHITIIFYRVYPTDHRFLRKLFRMSAITTLIGTITETMLVFFLWGSLWNRWSLAFKVTTPILHVIFAAAQLWGTYVLYTMHKKQCSIIANNEGQKDDVETTAQAEGKDVRVSEVESTTKTEEHKAERGETPIVSQYSASFDRFESSDSHARRSSAVLK</sequence>
<keyword evidence="2" id="KW-0812">Transmembrane</keyword>
<dbReference type="RefSeq" id="XP_031009755.1">
    <property type="nucleotide sequence ID" value="XM_031145270.1"/>
</dbReference>
<organism evidence="3 4">
    <name type="scientific">Lachnellula hyalina</name>
    <dbReference type="NCBI Taxonomy" id="1316788"/>
    <lineage>
        <taxon>Eukaryota</taxon>
        <taxon>Fungi</taxon>
        <taxon>Dikarya</taxon>
        <taxon>Ascomycota</taxon>
        <taxon>Pezizomycotina</taxon>
        <taxon>Leotiomycetes</taxon>
        <taxon>Helotiales</taxon>
        <taxon>Lachnaceae</taxon>
        <taxon>Lachnellula</taxon>
    </lineage>
</organism>
<feature type="transmembrane region" description="Helical" evidence="2">
    <location>
        <begin position="97"/>
        <end position="116"/>
    </location>
</feature>
<feature type="transmembrane region" description="Helical" evidence="2">
    <location>
        <begin position="43"/>
        <end position="65"/>
    </location>
</feature>
<name>A0A8H8R9R9_9HELO</name>
<accession>A0A8H8R9R9</accession>
<reference evidence="3 4" key="1">
    <citation type="submission" date="2018-05" db="EMBL/GenBank/DDBJ databases">
        <title>Genome sequencing and assembly of the regulated plant pathogen Lachnellula willkommii and related sister species for the development of diagnostic species identification markers.</title>
        <authorList>
            <person name="Giroux E."/>
            <person name="Bilodeau G."/>
        </authorList>
    </citation>
    <scope>NUCLEOTIDE SEQUENCE [LARGE SCALE GENOMIC DNA]</scope>
    <source>
        <strain evidence="3 4">CBS 185.66</strain>
    </source>
</reference>
<gene>
    <name evidence="3" type="ORF">LHYA1_G000277</name>
</gene>
<evidence type="ECO:0000256" key="2">
    <source>
        <dbReference type="SAM" id="Phobius"/>
    </source>
</evidence>
<feature type="transmembrane region" description="Helical" evidence="2">
    <location>
        <begin position="230"/>
        <end position="254"/>
    </location>
</feature>
<protein>
    <recommendedName>
        <fullName evidence="5">TLC domain-containing protein</fullName>
    </recommendedName>
</protein>
<evidence type="ECO:0000313" key="3">
    <source>
        <dbReference type="EMBL" id="TVY30971.1"/>
    </source>
</evidence>
<keyword evidence="2" id="KW-0472">Membrane</keyword>
<evidence type="ECO:0008006" key="5">
    <source>
        <dbReference type="Google" id="ProtNLM"/>
    </source>
</evidence>
<evidence type="ECO:0000313" key="4">
    <source>
        <dbReference type="Proteomes" id="UP000431533"/>
    </source>
</evidence>
<keyword evidence="2" id="KW-1133">Transmembrane helix</keyword>
<dbReference type="OrthoDB" id="10010954at2759"/>
<feature type="transmembrane region" description="Helical" evidence="2">
    <location>
        <begin position="189"/>
        <end position="209"/>
    </location>
</feature>
<keyword evidence="4" id="KW-1185">Reference proteome</keyword>
<feature type="transmembrane region" description="Helical" evidence="2">
    <location>
        <begin position="136"/>
        <end position="154"/>
    </location>
</feature>
<feature type="transmembrane region" description="Helical" evidence="2">
    <location>
        <begin position="266"/>
        <end position="287"/>
    </location>
</feature>
<dbReference type="GeneID" id="41980475"/>
<evidence type="ECO:0000256" key="1">
    <source>
        <dbReference type="SAM" id="MobiDB-lite"/>
    </source>
</evidence>
<feature type="compositionally biased region" description="Basic and acidic residues" evidence="1">
    <location>
        <begin position="314"/>
        <end position="338"/>
    </location>
</feature>
<dbReference type="Proteomes" id="UP000431533">
    <property type="component" value="Unassembled WGS sequence"/>
</dbReference>
<comment type="caution">
    <text evidence="3">The sequence shown here is derived from an EMBL/GenBank/DDBJ whole genome shotgun (WGS) entry which is preliminary data.</text>
</comment>
<dbReference type="EMBL" id="QGMH01000002">
    <property type="protein sequence ID" value="TVY30971.1"/>
    <property type="molecule type" value="Genomic_DNA"/>
</dbReference>
<proteinExistence type="predicted"/>
<feature type="region of interest" description="Disordered" evidence="1">
    <location>
        <begin position="309"/>
        <end position="342"/>
    </location>
</feature>
<feature type="transmembrane region" description="Helical" evidence="2">
    <location>
        <begin position="166"/>
        <end position="183"/>
    </location>
</feature>
<dbReference type="AlphaFoldDB" id="A0A8H8R9R9"/>